<evidence type="ECO:0000256" key="1">
    <source>
        <dbReference type="ARBA" id="ARBA00006347"/>
    </source>
</evidence>
<feature type="domain" description="Thioredoxin" evidence="4">
    <location>
        <begin position="37"/>
        <end position="148"/>
    </location>
</feature>
<dbReference type="AlphaFoldDB" id="A0A6C0KH49"/>
<feature type="transmembrane region" description="Helical" evidence="3">
    <location>
        <begin position="12"/>
        <end position="30"/>
    </location>
</feature>
<dbReference type="PROSITE" id="PS51352">
    <property type="entry name" value="THIOREDOXIN_2"/>
    <property type="match status" value="1"/>
</dbReference>
<dbReference type="GO" id="GO:0005783">
    <property type="term" value="C:endoplasmic reticulum"/>
    <property type="evidence" value="ECO:0007669"/>
    <property type="project" value="TreeGrafter"/>
</dbReference>
<keyword evidence="3" id="KW-1133">Transmembrane helix</keyword>
<dbReference type="EMBL" id="MN740876">
    <property type="protein sequence ID" value="QHU16107.1"/>
    <property type="molecule type" value="Genomic_DNA"/>
</dbReference>
<protein>
    <recommendedName>
        <fullName evidence="4">Thioredoxin domain-containing protein</fullName>
    </recommendedName>
</protein>
<sequence>MEKSRALLTKKFLLILLTSVLFILFSVYVYKKYVIPRLNPEFVPNQEFVKDSDEDKEAELMFFYVNWCPHCKKAMPVWESLKEKLNGKKINNTVIYFKAIDCEKNEDLQDKYKIEGYPTIKLVKDNEIIEYDAKPEEESLMQFLNSTL</sequence>
<keyword evidence="3" id="KW-0812">Transmembrane</keyword>
<dbReference type="SUPFAM" id="SSF52833">
    <property type="entry name" value="Thioredoxin-like"/>
    <property type="match status" value="1"/>
</dbReference>
<reference evidence="5" key="1">
    <citation type="journal article" date="2020" name="Nature">
        <title>Giant virus diversity and host interactions through global metagenomics.</title>
        <authorList>
            <person name="Schulz F."/>
            <person name="Roux S."/>
            <person name="Paez-Espino D."/>
            <person name="Jungbluth S."/>
            <person name="Walsh D.A."/>
            <person name="Denef V.J."/>
            <person name="McMahon K.D."/>
            <person name="Konstantinidis K.T."/>
            <person name="Eloe-Fadrosh E.A."/>
            <person name="Kyrpides N.C."/>
            <person name="Woyke T."/>
        </authorList>
    </citation>
    <scope>NUCLEOTIDE SEQUENCE</scope>
    <source>
        <strain evidence="5">GVMAG-S-3300011013-78</strain>
    </source>
</reference>
<evidence type="ECO:0000256" key="2">
    <source>
        <dbReference type="ARBA" id="ARBA00022729"/>
    </source>
</evidence>
<dbReference type="InterPro" id="IPR051063">
    <property type="entry name" value="PDI"/>
</dbReference>
<evidence type="ECO:0000259" key="4">
    <source>
        <dbReference type="PROSITE" id="PS51352"/>
    </source>
</evidence>
<dbReference type="Pfam" id="PF00085">
    <property type="entry name" value="Thioredoxin"/>
    <property type="match status" value="1"/>
</dbReference>
<dbReference type="PANTHER" id="PTHR45672:SF3">
    <property type="entry name" value="THIOREDOXIN DOMAIN-CONTAINING PROTEIN 5"/>
    <property type="match status" value="1"/>
</dbReference>
<dbReference type="GO" id="GO:0003756">
    <property type="term" value="F:protein disulfide isomerase activity"/>
    <property type="evidence" value="ECO:0007669"/>
    <property type="project" value="TreeGrafter"/>
</dbReference>
<dbReference type="Gene3D" id="3.40.30.10">
    <property type="entry name" value="Glutaredoxin"/>
    <property type="match status" value="1"/>
</dbReference>
<keyword evidence="2" id="KW-0732">Signal</keyword>
<keyword evidence="3" id="KW-0472">Membrane</keyword>
<evidence type="ECO:0000313" key="5">
    <source>
        <dbReference type="EMBL" id="QHU16107.1"/>
    </source>
</evidence>
<dbReference type="CDD" id="cd02961">
    <property type="entry name" value="PDI_a_family"/>
    <property type="match status" value="1"/>
</dbReference>
<dbReference type="InterPro" id="IPR036249">
    <property type="entry name" value="Thioredoxin-like_sf"/>
</dbReference>
<dbReference type="GO" id="GO:0006457">
    <property type="term" value="P:protein folding"/>
    <property type="evidence" value="ECO:0007669"/>
    <property type="project" value="TreeGrafter"/>
</dbReference>
<dbReference type="PANTHER" id="PTHR45672">
    <property type="entry name" value="PROTEIN DISULFIDE-ISOMERASE C17H9.14C-RELATED"/>
    <property type="match status" value="1"/>
</dbReference>
<name>A0A6C0KH49_9ZZZZ</name>
<comment type="similarity">
    <text evidence="1">Belongs to the protein disulfide isomerase family.</text>
</comment>
<accession>A0A6C0KH49</accession>
<evidence type="ECO:0000256" key="3">
    <source>
        <dbReference type="SAM" id="Phobius"/>
    </source>
</evidence>
<proteinExistence type="inferred from homology"/>
<organism evidence="5">
    <name type="scientific">viral metagenome</name>
    <dbReference type="NCBI Taxonomy" id="1070528"/>
    <lineage>
        <taxon>unclassified sequences</taxon>
        <taxon>metagenomes</taxon>
        <taxon>organismal metagenomes</taxon>
    </lineage>
</organism>
<dbReference type="InterPro" id="IPR013766">
    <property type="entry name" value="Thioredoxin_domain"/>
</dbReference>